<dbReference type="PATRIC" id="fig|1178482.3.peg.3188"/>
<evidence type="ECO:0000313" key="4">
    <source>
        <dbReference type="EMBL" id="ERL50094.1"/>
    </source>
</evidence>
<reference evidence="4 5" key="1">
    <citation type="submission" date="2013-08" db="EMBL/GenBank/DDBJ databases">
        <title>draft genome of Halomonas huanghegensis, strain BJGMM-B45T.</title>
        <authorList>
            <person name="Miao C."/>
            <person name="Wan Y."/>
            <person name="Jin W."/>
        </authorList>
    </citation>
    <scope>NUCLEOTIDE SEQUENCE [LARGE SCALE GENOMIC DNA]</scope>
    <source>
        <strain evidence="4 5">BJGMM-B45</strain>
    </source>
</reference>
<protein>
    <recommendedName>
        <fullName evidence="3">Nucleotidyl transferase domain-containing protein</fullName>
    </recommendedName>
</protein>
<organism evidence="4 5">
    <name type="scientific">Halomonas huangheensis</name>
    <dbReference type="NCBI Taxonomy" id="1178482"/>
    <lineage>
        <taxon>Bacteria</taxon>
        <taxon>Pseudomonadati</taxon>
        <taxon>Pseudomonadota</taxon>
        <taxon>Gammaproteobacteria</taxon>
        <taxon>Oceanospirillales</taxon>
        <taxon>Halomonadaceae</taxon>
        <taxon>Halomonas</taxon>
    </lineage>
</organism>
<name>W1N3M6_9GAMM</name>
<dbReference type="InterPro" id="IPR005835">
    <property type="entry name" value="NTP_transferase_dom"/>
</dbReference>
<keyword evidence="5" id="KW-1185">Reference proteome</keyword>
<dbReference type="CDD" id="cd06422">
    <property type="entry name" value="NTP_transferase_like_1"/>
    <property type="match status" value="1"/>
</dbReference>
<dbReference type="Gene3D" id="3.90.550.10">
    <property type="entry name" value="Spore Coat Polysaccharide Biosynthesis Protein SpsA, Chain A"/>
    <property type="match status" value="1"/>
</dbReference>
<accession>W1N3M6</accession>
<evidence type="ECO:0000259" key="3">
    <source>
        <dbReference type="Pfam" id="PF00483"/>
    </source>
</evidence>
<dbReference type="PANTHER" id="PTHR43584:SF8">
    <property type="entry name" value="N-ACETYLMURAMATE ALPHA-1-PHOSPHATE URIDYLYLTRANSFERASE"/>
    <property type="match status" value="1"/>
</dbReference>
<dbReference type="SUPFAM" id="SSF53448">
    <property type="entry name" value="Nucleotide-diphospho-sugar transferases"/>
    <property type="match status" value="1"/>
</dbReference>
<dbReference type="eggNOG" id="COG1208">
    <property type="taxonomic scope" value="Bacteria"/>
</dbReference>
<feature type="domain" description="Nucleotidyl transferase" evidence="3">
    <location>
        <begin position="2"/>
        <end position="117"/>
    </location>
</feature>
<dbReference type="NCBIfam" id="NF045761">
    <property type="entry name" value="NAMPUrTaseMurU"/>
    <property type="match status" value="1"/>
</dbReference>
<dbReference type="EMBL" id="AVBC01000039">
    <property type="protein sequence ID" value="ERL50094.1"/>
    <property type="molecule type" value="Genomic_DNA"/>
</dbReference>
<comment type="caution">
    <text evidence="4">The sequence shown here is derived from an EMBL/GenBank/DDBJ whole genome shotgun (WGS) entry which is preliminary data.</text>
</comment>
<dbReference type="KEGG" id="hhu:AR456_04415"/>
<dbReference type="AlphaFoldDB" id="W1N3M6"/>
<gene>
    <name evidence="4" type="ORF">BJB45_02930</name>
</gene>
<dbReference type="RefSeq" id="WP_021820143.1">
    <property type="nucleotide sequence ID" value="NZ_AVBC01000039.1"/>
</dbReference>
<sequence>MKAMILAAGFGTRMRPLTDSCPKPLLPVAGKPLIVHHLERIAASGIREVVINVSYRADQIIAALGSGQQWGLDIAFSREGEPLETAGGIAHARSLLGDAPFILINGDTWSDIALEALPALGNDLAHLVLVDNPPQHITGDFRLDNAGRVHDDGEPRLTYAGMAVLNPQLVDDLPTHCYPLAPLLRQAMAAQRVSGQHHRGQWVDVGTPERLHELDQQLRHG</sequence>
<dbReference type="STRING" id="1178482.AR456_04415"/>
<dbReference type="OrthoDB" id="9788272at2"/>
<dbReference type="InterPro" id="IPR054790">
    <property type="entry name" value="MurU"/>
</dbReference>
<keyword evidence="2" id="KW-0548">Nucleotidyltransferase</keyword>
<proteinExistence type="predicted"/>
<dbReference type="Proteomes" id="UP000019113">
    <property type="component" value="Unassembled WGS sequence"/>
</dbReference>
<dbReference type="PANTHER" id="PTHR43584">
    <property type="entry name" value="NUCLEOTIDYL TRANSFERASE"/>
    <property type="match status" value="1"/>
</dbReference>
<dbReference type="InterPro" id="IPR050065">
    <property type="entry name" value="GlmU-like"/>
</dbReference>
<dbReference type="InterPro" id="IPR029044">
    <property type="entry name" value="Nucleotide-diphossugar_trans"/>
</dbReference>
<keyword evidence="1" id="KW-0808">Transferase</keyword>
<evidence type="ECO:0000256" key="1">
    <source>
        <dbReference type="ARBA" id="ARBA00022679"/>
    </source>
</evidence>
<evidence type="ECO:0000313" key="5">
    <source>
        <dbReference type="Proteomes" id="UP000019113"/>
    </source>
</evidence>
<evidence type="ECO:0000256" key="2">
    <source>
        <dbReference type="ARBA" id="ARBA00022695"/>
    </source>
</evidence>
<dbReference type="GO" id="GO:0016779">
    <property type="term" value="F:nucleotidyltransferase activity"/>
    <property type="evidence" value="ECO:0007669"/>
    <property type="project" value="UniProtKB-KW"/>
</dbReference>
<dbReference type="Pfam" id="PF00483">
    <property type="entry name" value="NTP_transferase"/>
    <property type="match status" value="1"/>
</dbReference>